<dbReference type="Proteomes" id="UP001174997">
    <property type="component" value="Unassembled WGS sequence"/>
</dbReference>
<dbReference type="EMBL" id="JAULSY010000164">
    <property type="protein sequence ID" value="KAK0660501.1"/>
    <property type="molecule type" value="Genomic_DNA"/>
</dbReference>
<dbReference type="AlphaFoldDB" id="A0AA40D2P0"/>
<comment type="caution">
    <text evidence="1">The sequence shown here is derived from an EMBL/GenBank/DDBJ whole genome shotgun (WGS) entry which is preliminary data.</text>
</comment>
<organism evidence="1 2">
    <name type="scientific">Cercophora samala</name>
    <dbReference type="NCBI Taxonomy" id="330535"/>
    <lineage>
        <taxon>Eukaryota</taxon>
        <taxon>Fungi</taxon>
        <taxon>Dikarya</taxon>
        <taxon>Ascomycota</taxon>
        <taxon>Pezizomycotina</taxon>
        <taxon>Sordariomycetes</taxon>
        <taxon>Sordariomycetidae</taxon>
        <taxon>Sordariales</taxon>
        <taxon>Lasiosphaeriaceae</taxon>
        <taxon>Cercophora</taxon>
    </lineage>
</organism>
<reference evidence="1" key="1">
    <citation type="submission" date="2023-06" db="EMBL/GenBank/DDBJ databases">
        <title>Genome-scale phylogeny and comparative genomics of the fungal order Sordariales.</title>
        <authorList>
            <consortium name="Lawrence Berkeley National Laboratory"/>
            <person name="Hensen N."/>
            <person name="Bonometti L."/>
            <person name="Westerberg I."/>
            <person name="Brannstrom I.O."/>
            <person name="Guillou S."/>
            <person name="Cros-Aarteil S."/>
            <person name="Calhoun S."/>
            <person name="Haridas S."/>
            <person name="Kuo A."/>
            <person name="Mondo S."/>
            <person name="Pangilinan J."/>
            <person name="Riley R."/>
            <person name="Labutti K."/>
            <person name="Andreopoulos B."/>
            <person name="Lipzen A."/>
            <person name="Chen C."/>
            <person name="Yanf M."/>
            <person name="Daum C."/>
            <person name="Ng V."/>
            <person name="Clum A."/>
            <person name="Steindorff A."/>
            <person name="Ohm R."/>
            <person name="Martin F."/>
            <person name="Silar P."/>
            <person name="Natvig D."/>
            <person name="Lalanne C."/>
            <person name="Gautier V."/>
            <person name="Ament-Velasquez S.L."/>
            <person name="Kruys A."/>
            <person name="Hutchinson M.I."/>
            <person name="Powell A.J."/>
            <person name="Barry K."/>
            <person name="Miller A.N."/>
            <person name="Grigoriev I.V."/>
            <person name="Debuchy R."/>
            <person name="Gladieux P."/>
            <person name="Thoren M.H."/>
            <person name="Johannesson H."/>
        </authorList>
    </citation>
    <scope>NUCLEOTIDE SEQUENCE</scope>
    <source>
        <strain evidence="1">CBS 307.81</strain>
    </source>
</reference>
<sequence length="106" mass="11566">MKASFPTAQTIHLHYTTNTPLTLQFSLLAILTLGTLQNAFASPFTPNSDLVVGRQVIGEYKLLCEECIKAGFYCDASGKVQFHDTLPESLGWCLGCYCANSNCQIA</sequence>
<evidence type="ECO:0000313" key="1">
    <source>
        <dbReference type="EMBL" id="KAK0660501.1"/>
    </source>
</evidence>
<gene>
    <name evidence="1" type="ORF">QBC41DRAFT_341110</name>
</gene>
<name>A0AA40D2P0_9PEZI</name>
<proteinExistence type="predicted"/>
<protein>
    <submittedName>
        <fullName evidence="1">Uncharacterized protein</fullName>
    </submittedName>
</protein>
<keyword evidence="2" id="KW-1185">Reference proteome</keyword>
<evidence type="ECO:0000313" key="2">
    <source>
        <dbReference type="Proteomes" id="UP001174997"/>
    </source>
</evidence>
<accession>A0AA40D2P0</accession>